<accession>A0A1H7RRC2</accession>
<keyword evidence="1" id="KW-0732">Signal</keyword>
<protein>
    <submittedName>
        <fullName evidence="3">PEP-CTERM protein-sorting domain-containing protein</fullName>
    </submittedName>
</protein>
<dbReference type="Proteomes" id="UP000198620">
    <property type="component" value="Unassembled WGS sequence"/>
</dbReference>
<evidence type="ECO:0000259" key="2">
    <source>
        <dbReference type="Pfam" id="PF07589"/>
    </source>
</evidence>
<dbReference type="NCBIfam" id="NF033554">
    <property type="entry name" value="floc_PepA"/>
    <property type="match status" value="1"/>
</dbReference>
<sequence>MKILRVQIKLQTVATVAILALGISSQASAFPTFTVDPNAAFGPGHGTGPFQADFIIGTSSTHVDTPGALIEHGQGWVNFTTFVNGGSAVLGSVSGLNNNWQMWAEFKFDLSLTSGTYGQLGSTYTVTSLHADFWVDPSIGTPTAFVSANNLGELATVTHGADSFRIATADLIAGVADLNLQGGTAFNSVSSFNLLNPAGNSLFTAPVPFYNRLFNEFNNTSQGVFRDPAGNFIAINQTSGGIDFNAVTTIPEPETYAMFLAGLGLLGWRMREARS</sequence>
<evidence type="ECO:0000256" key="1">
    <source>
        <dbReference type="SAM" id="SignalP"/>
    </source>
</evidence>
<organism evidence="3 4">
    <name type="scientific">Nitrosovibrio tenuis</name>
    <dbReference type="NCBI Taxonomy" id="1233"/>
    <lineage>
        <taxon>Bacteria</taxon>
        <taxon>Pseudomonadati</taxon>
        <taxon>Pseudomonadota</taxon>
        <taxon>Betaproteobacteria</taxon>
        <taxon>Nitrosomonadales</taxon>
        <taxon>Nitrosomonadaceae</taxon>
        <taxon>Nitrosovibrio</taxon>
    </lineage>
</organism>
<evidence type="ECO:0000313" key="4">
    <source>
        <dbReference type="Proteomes" id="UP000198620"/>
    </source>
</evidence>
<feature type="chain" id="PRO_5011491403" evidence="1">
    <location>
        <begin position="30"/>
        <end position="275"/>
    </location>
</feature>
<feature type="domain" description="Ice-binding protein C-terminal" evidence="2">
    <location>
        <begin position="249"/>
        <end position="271"/>
    </location>
</feature>
<gene>
    <name evidence="3" type="ORF">SAMN05216387_1193</name>
</gene>
<dbReference type="Pfam" id="PF07589">
    <property type="entry name" value="PEP-CTERM"/>
    <property type="match status" value="1"/>
</dbReference>
<dbReference type="InterPro" id="IPR013424">
    <property type="entry name" value="Ice-binding_C"/>
</dbReference>
<dbReference type="RefSeq" id="WP_090829604.1">
    <property type="nucleotide sequence ID" value="NZ_FOBH01000019.1"/>
</dbReference>
<dbReference type="OrthoDB" id="8771723at2"/>
<name>A0A1H7RRC2_9PROT</name>
<evidence type="ECO:0000313" key="3">
    <source>
        <dbReference type="EMBL" id="SEL62578.1"/>
    </source>
</evidence>
<proteinExistence type="predicted"/>
<feature type="signal peptide" evidence="1">
    <location>
        <begin position="1"/>
        <end position="29"/>
    </location>
</feature>
<dbReference type="AlphaFoldDB" id="A0A1H7RRC2"/>
<keyword evidence="4" id="KW-1185">Reference proteome</keyword>
<dbReference type="EMBL" id="FOBH01000019">
    <property type="protein sequence ID" value="SEL62578.1"/>
    <property type="molecule type" value="Genomic_DNA"/>
</dbReference>
<dbReference type="NCBIfam" id="TIGR02595">
    <property type="entry name" value="PEP_CTERM"/>
    <property type="match status" value="1"/>
</dbReference>
<reference evidence="3 4" key="1">
    <citation type="submission" date="2016-10" db="EMBL/GenBank/DDBJ databases">
        <authorList>
            <person name="de Groot N.N."/>
        </authorList>
    </citation>
    <scope>NUCLEOTIDE SEQUENCE [LARGE SCALE GENOMIC DNA]</scope>
    <source>
        <strain evidence="3 4">Nv1</strain>
    </source>
</reference>